<reference evidence="5 6" key="1">
    <citation type="submission" date="2018-02" db="EMBL/GenBank/DDBJ databases">
        <title>Genome sequence of Desulfovibrio carbinolicus DSM 3852.</title>
        <authorList>
            <person name="Wilbanks E."/>
            <person name="Skennerton C.T."/>
            <person name="Orphan V.J."/>
        </authorList>
    </citation>
    <scope>NUCLEOTIDE SEQUENCE [LARGE SCALE GENOMIC DNA]</scope>
    <source>
        <strain evidence="5 6">DSM 3852</strain>
    </source>
</reference>
<dbReference type="CDD" id="cd11326">
    <property type="entry name" value="AmyAc_Glg_debranch"/>
    <property type="match status" value="1"/>
</dbReference>
<dbReference type="AlphaFoldDB" id="A0A4P6HM42"/>
<protein>
    <submittedName>
        <fullName evidence="5">Glycogen debranching enzyme</fullName>
    </submittedName>
</protein>
<organism evidence="5 6">
    <name type="scientific">Solidesulfovibrio carbinolicus</name>
    <dbReference type="NCBI Taxonomy" id="296842"/>
    <lineage>
        <taxon>Bacteria</taxon>
        <taxon>Pseudomonadati</taxon>
        <taxon>Thermodesulfobacteriota</taxon>
        <taxon>Desulfovibrionia</taxon>
        <taxon>Desulfovibrionales</taxon>
        <taxon>Desulfovibrionaceae</taxon>
        <taxon>Solidesulfovibrio</taxon>
    </lineage>
</organism>
<dbReference type="RefSeq" id="WP_129353621.1">
    <property type="nucleotide sequence ID" value="NZ_CP026538.1"/>
</dbReference>
<dbReference type="InterPro" id="IPR004193">
    <property type="entry name" value="Glyco_hydro_13_N"/>
</dbReference>
<proteinExistence type="inferred from homology"/>
<dbReference type="GO" id="GO:0005975">
    <property type="term" value="P:carbohydrate metabolic process"/>
    <property type="evidence" value="ECO:0007669"/>
    <property type="project" value="InterPro"/>
</dbReference>
<keyword evidence="2" id="KW-0378">Hydrolase</keyword>
<dbReference type="InterPro" id="IPR048650">
    <property type="entry name" value="ISOA1-3-like_C"/>
</dbReference>
<dbReference type="InterPro" id="IPR014756">
    <property type="entry name" value="Ig_E-set"/>
</dbReference>
<evidence type="ECO:0000259" key="4">
    <source>
        <dbReference type="SMART" id="SM00642"/>
    </source>
</evidence>
<dbReference type="Pfam" id="PF02922">
    <property type="entry name" value="CBM_48"/>
    <property type="match status" value="1"/>
</dbReference>
<evidence type="ECO:0000313" key="6">
    <source>
        <dbReference type="Proteomes" id="UP000293296"/>
    </source>
</evidence>
<sequence>MNTRVDLYPTEEIAGWLTRPGRVLPYGPSLVPGGVNFSIFSSVATSCSLVLFHREGGALLAELPIPLSYRVGDVWAITVFGLNPETFTYGFRLDGPQHLAATQRCDFGRILLDPRSRAITGRDVWGAPVDWTDKFPYRGFVVPEDYDWRGDRPPGHSPEDLIIYEMHVRGFTQHPNSGVAHPGTYAGLVEKIPYLLDLGVNCVELLPVFEFDEYELSRPNPITGGLNMNYWGYSTSGFFAPKAGFATSGALGMQCDEFKEMVRALHEAGIEVILDVVFNHTCEGDHRGPTIHFRGLDDKAYYLLTPEGWYYNFSGCGNSMNCNHPIVRDFVLECLRFWVAEYHVDGFRFDAAAILGRGSDGSPLSNPPLLETVAADPVLKKTKLIAEAWDAGGLYLLGKFPNFGRFAEWNGRFRDDGRDFLRGQPGMAGAVATRLVGSPDLYSAGGRGPRASINFLTCHDGFTLRDLVSYNSKHNEANDEGNRDGIDDNRSWNCGIEGETPDHFINDLRLRQQKNALLFLLVSRGIPMILMGDERCRTQGGNNNTYCHDTTLNWLDWSLTKSQQELFRFTKMAIRLRLAHPVFRASEHPRGDRHGTHGIPEVVWHGCLPGKPDWDSRLVAVTLTGCFDNQPDIVYFAWNSDHEPAFLSLPEPPGGTWFTEANTGCLTPDDIHPPGGGPAMQETCFLAPRSAILLTVANSNRPCNTGAVIRYSNPDAYRESKP</sequence>
<dbReference type="Pfam" id="PF00128">
    <property type="entry name" value="Alpha-amylase"/>
    <property type="match status" value="1"/>
</dbReference>
<dbReference type="GO" id="GO:0019156">
    <property type="term" value="F:isoamylase activity"/>
    <property type="evidence" value="ECO:0007669"/>
    <property type="project" value="UniProtKB-ARBA"/>
</dbReference>
<dbReference type="InterPro" id="IPR013783">
    <property type="entry name" value="Ig-like_fold"/>
</dbReference>
<comment type="similarity">
    <text evidence="1">Belongs to the glycosyl hydrolase 13 family.</text>
</comment>
<dbReference type="EMBL" id="CP026538">
    <property type="protein sequence ID" value="QAZ68277.1"/>
    <property type="molecule type" value="Genomic_DNA"/>
</dbReference>
<dbReference type="FunFam" id="3.20.20.80:FF:000054">
    <property type="entry name" value="Glycogen debranching enzyme"/>
    <property type="match status" value="1"/>
</dbReference>
<keyword evidence="3" id="KW-0809">Transit peptide</keyword>
<evidence type="ECO:0000256" key="3">
    <source>
        <dbReference type="ARBA" id="ARBA00022946"/>
    </source>
</evidence>
<dbReference type="SUPFAM" id="SSF51445">
    <property type="entry name" value="(Trans)glycosidases"/>
    <property type="match status" value="1"/>
</dbReference>
<dbReference type="OrthoDB" id="9800174at2"/>
<dbReference type="InterPro" id="IPR013780">
    <property type="entry name" value="Glyco_hydro_b"/>
</dbReference>
<dbReference type="InterPro" id="IPR006047">
    <property type="entry name" value="GH13_cat_dom"/>
</dbReference>
<dbReference type="SMART" id="SM00642">
    <property type="entry name" value="Aamy"/>
    <property type="match status" value="1"/>
</dbReference>
<evidence type="ECO:0000256" key="2">
    <source>
        <dbReference type="ARBA" id="ARBA00022801"/>
    </source>
</evidence>
<dbReference type="Proteomes" id="UP000293296">
    <property type="component" value="Chromosome"/>
</dbReference>
<dbReference type="Gene3D" id="2.60.40.1180">
    <property type="entry name" value="Golgi alpha-mannosidase II"/>
    <property type="match status" value="1"/>
</dbReference>
<evidence type="ECO:0000313" key="5">
    <source>
        <dbReference type="EMBL" id="QAZ68277.1"/>
    </source>
</evidence>
<dbReference type="InterPro" id="IPR017853">
    <property type="entry name" value="GH"/>
</dbReference>
<dbReference type="Gene3D" id="2.60.40.10">
    <property type="entry name" value="Immunoglobulins"/>
    <property type="match status" value="1"/>
</dbReference>
<name>A0A4P6HM42_9BACT</name>
<keyword evidence="6" id="KW-1185">Reference proteome</keyword>
<dbReference type="Gene3D" id="3.20.20.80">
    <property type="entry name" value="Glycosidases"/>
    <property type="match status" value="1"/>
</dbReference>
<gene>
    <name evidence="5" type="ORF">C3Y92_14015</name>
</gene>
<dbReference type="SUPFAM" id="SSF51011">
    <property type="entry name" value="Glycosyl hydrolase domain"/>
    <property type="match status" value="1"/>
</dbReference>
<dbReference type="SUPFAM" id="SSF81296">
    <property type="entry name" value="E set domains"/>
    <property type="match status" value="1"/>
</dbReference>
<evidence type="ECO:0000256" key="1">
    <source>
        <dbReference type="ARBA" id="ARBA00008061"/>
    </source>
</evidence>
<dbReference type="Pfam" id="PF21156">
    <property type="entry name" value="ISOA1-3_C"/>
    <property type="match status" value="1"/>
</dbReference>
<dbReference type="PANTHER" id="PTHR43002">
    <property type="entry name" value="GLYCOGEN DEBRANCHING ENZYME"/>
    <property type="match status" value="1"/>
</dbReference>
<accession>A0A4P6HM42</accession>
<dbReference type="KEGG" id="dcb:C3Y92_14015"/>
<feature type="domain" description="Glycosyl hydrolase family 13 catalytic" evidence="4">
    <location>
        <begin position="165"/>
        <end position="577"/>
    </location>
</feature>